<organism evidence="2 3">
    <name type="scientific">Brevibacterium permense</name>
    <dbReference type="NCBI Taxonomy" id="234834"/>
    <lineage>
        <taxon>Bacteria</taxon>
        <taxon>Bacillati</taxon>
        <taxon>Actinomycetota</taxon>
        <taxon>Actinomycetes</taxon>
        <taxon>Micrococcales</taxon>
        <taxon>Brevibacteriaceae</taxon>
        <taxon>Brevibacterium</taxon>
    </lineage>
</organism>
<dbReference type="InterPro" id="IPR023631">
    <property type="entry name" value="Amidase_dom"/>
</dbReference>
<accession>A0ABN2A0M2</accession>
<dbReference type="SUPFAM" id="SSF75304">
    <property type="entry name" value="Amidase signature (AS) enzymes"/>
    <property type="match status" value="1"/>
</dbReference>
<dbReference type="Proteomes" id="UP001500177">
    <property type="component" value="Unassembled WGS sequence"/>
</dbReference>
<keyword evidence="3" id="KW-1185">Reference proteome</keyword>
<dbReference type="InterPro" id="IPR036928">
    <property type="entry name" value="AS_sf"/>
</dbReference>
<dbReference type="InterPro" id="IPR000120">
    <property type="entry name" value="Amidase"/>
</dbReference>
<dbReference type="PANTHER" id="PTHR11895">
    <property type="entry name" value="TRANSAMIDASE"/>
    <property type="match status" value="1"/>
</dbReference>
<feature type="domain" description="Amidase" evidence="1">
    <location>
        <begin position="45"/>
        <end position="430"/>
    </location>
</feature>
<sequence length="522" mass="55110">MVRFGTGPAAAGTMTTQTPAMALDLTAQIEQIRSGTETAEAHLAASFTVADEVNDRIGAILERFDDSAATACRSTETAGGVLVGLPLGIKANIAVAEAVPTSQSRVFDQGFHQGRDSEVVARLRRAGGVIAYTTTMVEHAAGRPDPALGFPIPRNPWDPTRWPGGSSCGTAIAISLGIISAGLGTDTSGSCRIPAAYCGVTGLRPASGSLPMDGIMPAAPSLDIVGPMARSARDCRLLLEVMRSQSVGSSRGGQTPRVLVPRQVVDSPRISAEVAAAFDLALETLRTVGLEIVPIDLPYLDQLISATLTIMLREMYVVHRDRLVSRWRDYGRSFRRLALVGALVSDEAYAAAQSSTAQLRRRLEDLLAEADVLGLPTWPSSAPPYVFKGGTPQDEWNLTAAFCASGNPALAVPMGFDDAGLPLSLQLVGSISDRTGTQAATVGEDAILSVGELFQSHTDHHLRLPHPDLDIPLPPIPDPDEGIDEYTSAPELPPQLTGLGVPLTRADEVMLGHLVDMLFPPP</sequence>
<dbReference type="Gene3D" id="3.90.1300.10">
    <property type="entry name" value="Amidase signature (AS) domain"/>
    <property type="match status" value="1"/>
</dbReference>
<protein>
    <submittedName>
        <fullName evidence="2">Amidase</fullName>
    </submittedName>
</protein>
<evidence type="ECO:0000259" key="1">
    <source>
        <dbReference type="Pfam" id="PF01425"/>
    </source>
</evidence>
<proteinExistence type="predicted"/>
<dbReference type="PANTHER" id="PTHR11895:SF176">
    <property type="entry name" value="AMIDASE AMID-RELATED"/>
    <property type="match status" value="1"/>
</dbReference>
<gene>
    <name evidence="2" type="ORF">GCM10009690_09390</name>
</gene>
<name>A0ABN2A0M2_9MICO</name>
<evidence type="ECO:0000313" key="3">
    <source>
        <dbReference type="Proteomes" id="UP001500177"/>
    </source>
</evidence>
<dbReference type="EMBL" id="BAAALX010000001">
    <property type="protein sequence ID" value="GAA1508567.1"/>
    <property type="molecule type" value="Genomic_DNA"/>
</dbReference>
<dbReference type="Pfam" id="PF01425">
    <property type="entry name" value="Amidase"/>
    <property type="match status" value="1"/>
</dbReference>
<comment type="caution">
    <text evidence="2">The sequence shown here is derived from an EMBL/GenBank/DDBJ whole genome shotgun (WGS) entry which is preliminary data.</text>
</comment>
<evidence type="ECO:0000313" key="2">
    <source>
        <dbReference type="EMBL" id="GAA1508567.1"/>
    </source>
</evidence>
<reference evidence="2 3" key="1">
    <citation type="journal article" date="2019" name="Int. J. Syst. Evol. Microbiol.">
        <title>The Global Catalogue of Microorganisms (GCM) 10K type strain sequencing project: providing services to taxonomists for standard genome sequencing and annotation.</title>
        <authorList>
            <consortium name="The Broad Institute Genomics Platform"/>
            <consortium name="The Broad Institute Genome Sequencing Center for Infectious Disease"/>
            <person name="Wu L."/>
            <person name="Ma J."/>
        </authorList>
    </citation>
    <scope>NUCLEOTIDE SEQUENCE [LARGE SCALE GENOMIC DNA]</scope>
    <source>
        <strain evidence="2 3">JCM 13318</strain>
    </source>
</reference>